<dbReference type="EMBL" id="JAAGBB010000003">
    <property type="protein sequence ID" value="MBR0663387.1"/>
    <property type="molecule type" value="Genomic_DNA"/>
</dbReference>
<dbReference type="Proteomes" id="UP001196870">
    <property type="component" value="Unassembled WGS sequence"/>
</dbReference>
<proteinExistence type="predicted"/>
<keyword evidence="2" id="KW-1185">Reference proteome</keyword>
<evidence type="ECO:0000313" key="2">
    <source>
        <dbReference type="Proteomes" id="UP001196870"/>
    </source>
</evidence>
<dbReference type="RefSeq" id="WP_211850977.1">
    <property type="nucleotide sequence ID" value="NZ_JAAGBB010000003.1"/>
</dbReference>
<evidence type="ECO:0000313" key="1">
    <source>
        <dbReference type="EMBL" id="MBR0663387.1"/>
    </source>
</evidence>
<accession>A0ABS5ESX0</accession>
<gene>
    <name evidence="1" type="ORF">GXW71_03365</name>
</gene>
<organism evidence="1 2">
    <name type="scientific">Plastoroseomonas hellenica</name>
    <dbReference type="NCBI Taxonomy" id="2687306"/>
    <lineage>
        <taxon>Bacteria</taxon>
        <taxon>Pseudomonadati</taxon>
        <taxon>Pseudomonadota</taxon>
        <taxon>Alphaproteobacteria</taxon>
        <taxon>Acetobacterales</taxon>
        <taxon>Acetobacteraceae</taxon>
        <taxon>Plastoroseomonas</taxon>
    </lineage>
</organism>
<comment type="caution">
    <text evidence="1">The sequence shown here is derived from an EMBL/GenBank/DDBJ whole genome shotgun (WGS) entry which is preliminary data.</text>
</comment>
<reference evidence="2" key="1">
    <citation type="journal article" date="2021" name="Syst. Appl. Microbiol.">
        <title>Roseomonas hellenica sp. nov., isolated from roots of wild-growing Alkanna tinctoria.</title>
        <authorList>
            <person name="Rat A."/>
            <person name="Naranjo H.D."/>
            <person name="Lebbe L."/>
            <person name="Cnockaert M."/>
            <person name="Krigas N."/>
            <person name="Grigoriadou K."/>
            <person name="Maloupa E."/>
            <person name="Willems A."/>
        </authorList>
    </citation>
    <scope>NUCLEOTIDE SEQUENCE [LARGE SCALE GENOMIC DNA]</scope>
    <source>
        <strain evidence="2">LMG 31523</strain>
    </source>
</reference>
<sequence>MEAEPDLAAVAAGVVVALRAMADALIARDFGFQIALEERLRTAIAEIAVTPGSNTGATVVPRGLLAALQRQNRGASDEE</sequence>
<name>A0ABS5ESX0_9PROT</name>
<protein>
    <submittedName>
        <fullName evidence="1">Uncharacterized protein</fullName>
    </submittedName>
</protein>